<sequence>MITKSERRRVSKAADCLLALAIRDAENLNRRKMAGEDVAAEAVDLLPILAIVGRMQDIAEGGA</sequence>
<dbReference type="RefSeq" id="WP_140743973.1">
    <property type="nucleotide sequence ID" value="NZ_RCZM01000009.1"/>
</dbReference>
<dbReference type="AlphaFoldDB" id="A0A502CLA1"/>
<dbReference type="Proteomes" id="UP000317722">
    <property type="component" value="Unassembled WGS sequence"/>
</dbReference>
<evidence type="ECO:0000313" key="2">
    <source>
        <dbReference type="Proteomes" id="UP000317722"/>
    </source>
</evidence>
<protein>
    <submittedName>
        <fullName evidence="1">Uncharacterized protein</fullName>
    </submittedName>
</protein>
<dbReference type="EMBL" id="RCZM01000009">
    <property type="protein sequence ID" value="TPG12556.1"/>
    <property type="molecule type" value="Genomic_DNA"/>
</dbReference>
<gene>
    <name evidence="1" type="ORF">EAH86_19825</name>
</gene>
<keyword evidence="2" id="KW-1185">Reference proteome</keyword>
<accession>A0A502CLA1</accession>
<organism evidence="1 2">
    <name type="scientific">Pedococcus bigeumensis</name>
    <dbReference type="NCBI Taxonomy" id="433644"/>
    <lineage>
        <taxon>Bacteria</taxon>
        <taxon>Bacillati</taxon>
        <taxon>Actinomycetota</taxon>
        <taxon>Actinomycetes</taxon>
        <taxon>Micrococcales</taxon>
        <taxon>Intrasporangiaceae</taxon>
        <taxon>Pedococcus</taxon>
    </lineage>
</organism>
<comment type="caution">
    <text evidence="1">The sequence shown here is derived from an EMBL/GenBank/DDBJ whole genome shotgun (WGS) entry which is preliminary data.</text>
</comment>
<evidence type="ECO:0000313" key="1">
    <source>
        <dbReference type="EMBL" id="TPG12556.1"/>
    </source>
</evidence>
<proteinExistence type="predicted"/>
<reference evidence="1 2" key="1">
    <citation type="journal article" date="2019" name="Environ. Microbiol.">
        <title>Species interactions and distinct microbial communities in high Arctic permafrost affected cryosols are associated with the CH4 and CO2 gas fluxes.</title>
        <authorList>
            <person name="Altshuler I."/>
            <person name="Hamel J."/>
            <person name="Turney S."/>
            <person name="Magnuson E."/>
            <person name="Levesque R."/>
            <person name="Greer C."/>
            <person name="Whyte L.G."/>
        </authorList>
    </citation>
    <scope>NUCLEOTIDE SEQUENCE [LARGE SCALE GENOMIC DNA]</scope>
    <source>
        <strain evidence="1 2">S9.3A</strain>
    </source>
</reference>
<name>A0A502CLA1_9MICO</name>